<dbReference type="HOGENOM" id="CLU_1925475_0_0_4"/>
<sequence length="129" mass="14574">MSHINDDTPSGNPDKLLKGHLYRLDGKKPVPCTLEEYMNGMKSAASRIVEQTQVGNLLVSTIFTGIDHAFGAGEKQLFETTVFGLPDELLPRWRFPTWNQAIREHRKLALRLESQGMEGLLAEIRQRQA</sequence>
<keyword evidence="2" id="KW-1185">Reference proteome</keyword>
<protein>
    <submittedName>
        <fullName evidence="1">Uncharacterized protein</fullName>
    </submittedName>
</protein>
<dbReference type="Proteomes" id="UP000003973">
    <property type="component" value="Unassembled WGS sequence"/>
</dbReference>
<accession>C3X4C5</accession>
<dbReference type="EMBL" id="ACDP02000007">
    <property type="protein sequence ID" value="EEO28061.1"/>
    <property type="molecule type" value="Genomic_DNA"/>
</dbReference>
<name>C3X4C5_9BURK</name>
<evidence type="ECO:0000313" key="1">
    <source>
        <dbReference type="EMBL" id="EEO28061.1"/>
    </source>
</evidence>
<dbReference type="RefSeq" id="WP_005877488.1">
    <property type="nucleotide sequence ID" value="NZ_CABMNL010000001.1"/>
</dbReference>
<gene>
    <name evidence="1" type="ORF">OFAG_01214</name>
</gene>
<comment type="caution">
    <text evidence="1">The sequence shown here is derived from an EMBL/GenBank/DDBJ whole genome shotgun (WGS) entry which is preliminary data.</text>
</comment>
<proteinExistence type="predicted"/>
<organism evidence="1 2">
    <name type="scientific">Oxalobacter paraformigenes</name>
    <dbReference type="NCBI Taxonomy" id="556268"/>
    <lineage>
        <taxon>Bacteria</taxon>
        <taxon>Pseudomonadati</taxon>
        <taxon>Pseudomonadota</taxon>
        <taxon>Betaproteobacteria</taxon>
        <taxon>Burkholderiales</taxon>
        <taxon>Oxalobacteraceae</taxon>
        <taxon>Oxalobacter</taxon>
    </lineage>
</organism>
<reference evidence="1" key="1">
    <citation type="submission" date="2011-10" db="EMBL/GenBank/DDBJ databases">
        <title>The Genome Sequence of Oxalobacter formigenes HOxBLS.</title>
        <authorList>
            <consortium name="The Broad Institute Genome Sequencing Platform"/>
            <person name="Earl A."/>
            <person name="Ward D."/>
            <person name="Feldgarden M."/>
            <person name="Gevers D."/>
            <person name="Allison M.J."/>
            <person name="Humphrey S."/>
            <person name="Young S.K."/>
            <person name="Zeng Q."/>
            <person name="Gargeya S."/>
            <person name="Fitzgerald M."/>
            <person name="Haas B."/>
            <person name="Abouelleil A."/>
            <person name="Alvarado L."/>
            <person name="Arachchi H.M."/>
            <person name="Berlin A."/>
            <person name="Brown A."/>
            <person name="Chapman S.B."/>
            <person name="Chen Z."/>
            <person name="Dunbar C."/>
            <person name="Freedman E."/>
            <person name="Gearin G."/>
            <person name="Goldberg J."/>
            <person name="Griggs A."/>
            <person name="Gujja S."/>
            <person name="Heiman D."/>
            <person name="Howarth C."/>
            <person name="Larson L."/>
            <person name="Lui A."/>
            <person name="MacDonald P.J.P."/>
            <person name="Montmayeur A."/>
            <person name="Murphy C."/>
            <person name="Neiman D."/>
            <person name="Pearson M."/>
            <person name="Priest M."/>
            <person name="Roberts A."/>
            <person name="Saif S."/>
            <person name="Shea T."/>
            <person name="Shenoy N."/>
            <person name="Sisk P."/>
            <person name="Stolte C."/>
            <person name="Sykes S."/>
            <person name="Wortman J."/>
            <person name="Nusbaum C."/>
            <person name="Birren B."/>
        </authorList>
    </citation>
    <scope>NUCLEOTIDE SEQUENCE [LARGE SCALE GENOMIC DNA]</scope>
    <source>
        <strain evidence="1">HOxBLS</strain>
    </source>
</reference>
<dbReference type="AlphaFoldDB" id="C3X4C5"/>
<evidence type="ECO:0000313" key="2">
    <source>
        <dbReference type="Proteomes" id="UP000003973"/>
    </source>
</evidence>